<reference evidence="1 2" key="1">
    <citation type="submission" date="2014-04" db="EMBL/GenBank/DDBJ databases">
        <authorList>
            <consortium name="DOE Joint Genome Institute"/>
            <person name="Kuo A."/>
            <person name="Ruytinx J."/>
            <person name="Rineau F."/>
            <person name="Colpaert J."/>
            <person name="Kohler A."/>
            <person name="Nagy L.G."/>
            <person name="Floudas D."/>
            <person name="Copeland A."/>
            <person name="Barry K.W."/>
            <person name="Cichocki N."/>
            <person name="Veneault-Fourrey C."/>
            <person name="LaButti K."/>
            <person name="Lindquist E.A."/>
            <person name="Lipzen A."/>
            <person name="Lundell T."/>
            <person name="Morin E."/>
            <person name="Murat C."/>
            <person name="Sun H."/>
            <person name="Tunlid A."/>
            <person name="Henrissat B."/>
            <person name="Grigoriev I.V."/>
            <person name="Hibbett D.S."/>
            <person name="Martin F."/>
            <person name="Nordberg H.P."/>
            <person name="Cantor M.N."/>
            <person name="Hua S.X."/>
        </authorList>
    </citation>
    <scope>NUCLEOTIDE SEQUENCE [LARGE SCALE GENOMIC DNA]</scope>
    <source>
        <strain evidence="1 2">UH-Slu-Lm8-n1</strain>
    </source>
</reference>
<dbReference type="InParanoid" id="A0A0C9ZNN4"/>
<gene>
    <name evidence="1" type="ORF">CY34DRAFT_343445</name>
</gene>
<sequence length="84" mass="9626">MTRALRSSMLRGTPYIALCCLCESSKHSRFLPRLNPRFLMRQKHCGSNRFANARRSLIGVRCRFPFGILRATMLPLSLSHDSLC</sequence>
<dbReference type="HOGENOM" id="CLU_2528964_0_0_1"/>
<dbReference type="AlphaFoldDB" id="A0A0C9ZNN4"/>
<dbReference type="EMBL" id="KN835350">
    <property type="protein sequence ID" value="KIK39285.1"/>
    <property type="molecule type" value="Genomic_DNA"/>
</dbReference>
<keyword evidence="2" id="KW-1185">Reference proteome</keyword>
<accession>A0A0C9ZNN4</accession>
<evidence type="ECO:0000313" key="2">
    <source>
        <dbReference type="Proteomes" id="UP000054485"/>
    </source>
</evidence>
<evidence type="ECO:0000313" key="1">
    <source>
        <dbReference type="EMBL" id="KIK39285.1"/>
    </source>
</evidence>
<name>A0A0C9ZNN4_9AGAM</name>
<reference evidence="2" key="2">
    <citation type="submission" date="2015-01" db="EMBL/GenBank/DDBJ databases">
        <title>Evolutionary Origins and Diversification of the Mycorrhizal Mutualists.</title>
        <authorList>
            <consortium name="DOE Joint Genome Institute"/>
            <consortium name="Mycorrhizal Genomics Consortium"/>
            <person name="Kohler A."/>
            <person name="Kuo A."/>
            <person name="Nagy L.G."/>
            <person name="Floudas D."/>
            <person name="Copeland A."/>
            <person name="Barry K.W."/>
            <person name="Cichocki N."/>
            <person name="Veneault-Fourrey C."/>
            <person name="LaButti K."/>
            <person name="Lindquist E.A."/>
            <person name="Lipzen A."/>
            <person name="Lundell T."/>
            <person name="Morin E."/>
            <person name="Murat C."/>
            <person name="Riley R."/>
            <person name="Ohm R."/>
            <person name="Sun H."/>
            <person name="Tunlid A."/>
            <person name="Henrissat B."/>
            <person name="Grigoriev I.V."/>
            <person name="Hibbett D.S."/>
            <person name="Martin F."/>
        </authorList>
    </citation>
    <scope>NUCLEOTIDE SEQUENCE [LARGE SCALE GENOMIC DNA]</scope>
    <source>
        <strain evidence="2">UH-Slu-Lm8-n1</strain>
    </source>
</reference>
<proteinExistence type="predicted"/>
<dbReference type="Proteomes" id="UP000054485">
    <property type="component" value="Unassembled WGS sequence"/>
</dbReference>
<organism evidence="1 2">
    <name type="scientific">Suillus luteus UH-Slu-Lm8-n1</name>
    <dbReference type="NCBI Taxonomy" id="930992"/>
    <lineage>
        <taxon>Eukaryota</taxon>
        <taxon>Fungi</taxon>
        <taxon>Dikarya</taxon>
        <taxon>Basidiomycota</taxon>
        <taxon>Agaricomycotina</taxon>
        <taxon>Agaricomycetes</taxon>
        <taxon>Agaricomycetidae</taxon>
        <taxon>Boletales</taxon>
        <taxon>Suillineae</taxon>
        <taxon>Suillaceae</taxon>
        <taxon>Suillus</taxon>
    </lineage>
</organism>
<protein>
    <submittedName>
        <fullName evidence="1">Uncharacterized protein</fullName>
    </submittedName>
</protein>